<dbReference type="AlphaFoldDB" id="A0A1I1QMN5"/>
<sequence length="1004" mass="111169">MKKKVVILIFVLGLCSSSCSSIRNNLAKVLVFSKTSGYKHKSLPTGIEAIKKLGLENGFEVDTTKNADLFTDNNLKNYSAIIFLSTTGNVLNNQQEAAFERYIQAGGGYVGIHAATDTEYDWGWYTKLAGAQFLSHPRGTPEADFIVKDKNFIANKHLKDTIWHRTDELYNYKNLNPDVNVILTLDESSYKGGENGDYHPIAWYHEYDGGRAFYTGGGHTAESFKEPDFLKHILGGIQYAIGKNENLDYGKATTQIPPDADRFSKVTLIEGDFFEPTEMTVLPNNDVLVAERRGKIRLYKAATKELMDVANLDVYDRTLHTPKVNAEEGVLGLQKDPNYATNNWIYVYYSPTGDTWVNRLSRFKFKDDVFDMASEQVILDVNSDREICCHTGGSIAFDANGLLYLSTGDNTTPFNEKNVEYVSSGYAPLNDIPGHEQYDARRSSGNTNDLRGKILRIKVNEDGSYSIPEGNLFAVGTEKTRPEIYTMGHRNPYRISIDPKKGYLYWGEVGPDSRKDDLKNRGPKGYDEFGQAQKAGNFGWPLFIADNIPYVDYDYETGESGITFNPSKPVNDSRNNTGLKILPEAMPAFVYYPYAKSGHFPQLGAGGRNAMAGPTYYSDLFPNGGGLPKYYDGKVIVYDWVRGWMMAITNFEDGTFNKMEPFAPNVEINSAMDMELGLDGRLYILEYGSGWYSHNLNSSLGYISFNAGNRPPVIENVTFNKNSGTVPLTITAKAEAIDRDGDTISYLWDFGNGDTKETTESEITYTYNNIGEYNIALDVKDDKGGITHTNLSSVLAGNSTPVVKIDLLDGNTSTFTSGKPIKYKVTVTDPDGNTDINPDNIFVSVDYLEGLDEANVALGHQEVSAEITGKALTQAMDCKACHKEKEASIGPSYLAVAQKYKRQKKIIPYLQNKIVNGGGGVWGEVMMPMHPSISSDETRQIATYIMSLVKNSGDKKSLPQEGSITPSTSKDDNVLVLKASYTDNGLNGVRPLIGAASVRLNRAK</sequence>
<dbReference type="InterPro" id="IPR000601">
    <property type="entry name" value="PKD_dom"/>
</dbReference>
<evidence type="ECO:0000313" key="11">
    <source>
        <dbReference type="Proteomes" id="UP000199439"/>
    </source>
</evidence>
<dbReference type="SUPFAM" id="SSF46626">
    <property type="entry name" value="Cytochrome c"/>
    <property type="match status" value="1"/>
</dbReference>
<dbReference type="Gene3D" id="3.40.50.880">
    <property type="match status" value="1"/>
</dbReference>
<dbReference type="CDD" id="cd00146">
    <property type="entry name" value="PKD"/>
    <property type="match status" value="1"/>
</dbReference>
<dbReference type="InterPro" id="IPR002324">
    <property type="entry name" value="Cyt_c_ID"/>
</dbReference>
<dbReference type="InterPro" id="IPR036909">
    <property type="entry name" value="Cyt_c-like_dom_sf"/>
</dbReference>
<dbReference type="InterPro" id="IPR029010">
    <property type="entry name" value="ThuA-like"/>
</dbReference>
<feature type="domain" description="PKD" evidence="8">
    <location>
        <begin position="741"/>
        <end position="794"/>
    </location>
</feature>
<dbReference type="GO" id="GO:0009055">
    <property type="term" value="F:electron transfer activity"/>
    <property type="evidence" value="ECO:0007669"/>
    <property type="project" value="InterPro"/>
</dbReference>
<dbReference type="SUPFAM" id="SSF49299">
    <property type="entry name" value="PKD domain"/>
    <property type="match status" value="1"/>
</dbReference>
<dbReference type="Gene3D" id="1.10.760.10">
    <property type="entry name" value="Cytochrome c-like domain"/>
    <property type="match status" value="1"/>
</dbReference>
<gene>
    <name evidence="10" type="ORF">SAMN04487987_10686</name>
</gene>
<dbReference type="InterPro" id="IPR035986">
    <property type="entry name" value="PKD_dom_sf"/>
</dbReference>
<feature type="domain" description="Cytochrome c" evidence="9">
    <location>
        <begin position="864"/>
        <end position="949"/>
    </location>
</feature>
<dbReference type="InterPro" id="IPR022409">
    <property type="entry name" value="PKD/Chitinase_dom"/>
</dbReference>
<evidence type="ECO:0000256" key="3">
    <source>
        <dbReference type="ARBA" id="ARBA00022723"/>
    </source>
</evidence>
<dbReference type="RefSeq" id="WP_092851812.1">
    <property type="nucleotide sequence ID" value="NZ_FOMI01000006.1"/>
</dbReference>
<evidence type="ECO:0000256" key="2">
    <source>
        <dbReference type="ARBA" id="ARBA00022617"/>
    </source>
</evidence>
<keyword evidence="4" id="KW-0249">Electron transport</keyword>
<keyword evidence="11" id="KW-1185">Reference proteome</keyword>
<dbReference type="Pfam" id="PF00034">
    <property type="entry name" value="Cytochrom_C"/>
    <property type="match status" value="1"/>
</dbReference>
<keyword evidence="3 6" id="KW-0479">Metal-binding</keyword>
<dbReference type="SMART" id="SM00089">
    <property type="entry name" value="PKD"/>
    <property type="match status" value="1"/>
</dbReference>
<dbReference type="Pfam" id="PF06283">
    <property type="entry name" value="ThuA"/>
    <property type="match status" value="1"/>
</dbReference>
<accession>A0A1I1QMN5</accession>
<feature type="chain" id="PRO_5011727185" evidence="7">
    <location>
        <begin position="21"/>
        <end position="1004"/>
    </location>
</feature>
<dbReference type="Gene3D" id="2.60.40.10">
    <property type="entry name" value="Immunoglobulins"/>
    <property type="match status" value="1"/>
</dbReference>
<feature type="binding site" description="covalent" evidence="6">
    <location>
        <position position="878"/>
    </location>
    <ligand>
        <name>heme c</name>
        <dbReference type="ChEBI" id="CHEBI:61717"/>
    </ligand>
</feature>
<dbReference type="InterPro" id="IPR013783">
    <property type="entry name" value="Ig-like_fold"/>
</dbReference>
<proteinExistence type="predicted"/>
<dbReference type="PRINTS" id="PR00606">
    <property type="entry name" value="CYTCHROMECID"/>
</dbReference>
<evidence type="ECO:0000256" key="5">
    <source>
        <dbReference type="ARBA" id="ARBA00023004"/>
    </source>
</evidence>
<evidence type="ECO:0000256" key="7">
    <source>
        <dbReference type="SAM" id="SignalP"/>
    </source>
</evidence>
<keyword evidence="5 6" id="KW-0408">Iron</keyword>
<dbReference type="STRING" id="870482.SAMN04487987_10686"/>
<feature type="binding site" description="covalent" evidence="6">
    <location>
        <position position="882"/>
    </location>
    <ligand>
        <name>heme c</name>
        <dbReference type="ChEBI" id="CHEBI:61717"/>
    </ligand>
</feature>
<dbReference type="Pfam" id="PF07995">
    <property type="entry name" value="GSDH"/>
    <property type="match status" value="1"/>
</dbReference>
<organism evidence="10 11">
    <name type="scientific">Algibacter pectinivorans</name>
    <dbReference type="NCBI Taxonomy" id="870482"/>
    <lineage>
        <taxon>Bacteria</taxon>
        <taxon>Pseudomonadati</taxon>
        <taxon>Bacteroidota</taxon>
        <taxon>Flavobacteriia</taxon>
        <taxon>Flavobacteriales</taxon>
        <taxon>Flavobacteriaceae</taxon>
        <taxon>Algibacter</taxon>
    </lineage>
</organism>
<name>A0A1I1QMN5_9FLAO</name>
<comment type="PTM">
    <text evidence="6">Binds 1 heme c group covalently per subunit.</text>
</comment>
<reference evidence="11" key="1">
    <citation type="submission" date="2016-10" db="EMBL/GenBank/DDBJ databases">
        <authorList>
            <person name="Varghese N."/>
            <person name="Submissions S."/>
        </authorList>
    </citation>
    <scope>NUCLEOTIDE SEQUENCE [LARGE SCALE GENOMIC DNA]</scope>
    <source>
        <strain evidence="11">DSM 25730</strain>
    </source>
</reference>
<dbReference type="EMBL" id="FOMI01000006">
    <property type="protein sequence ID" value="SFD20543.1"/>
    <property type="molecule type" value="Genomic_DNA"/>
</dbReference>
<evidence type="ECO:0000259" key="8">
    <source>
        <dbReference type="PROSITE" id="PS50093"/>
    </source>
</evidence>
<dbReference type="PANTHER" id="PTHR40469">
    <property type="entry name" value="SECRETED GLYCOSYL HYDROLASE"/>
    <property type="match status" value="1"/>
</dbReference>
<dbReference type="SUPFAM" id="SSF52317">
    <property type="entry name" value="Class I glutamine amidotransferase-like"/>
    <property type="match status" value="1"/>
</dbReference>
<dbReference type="Proteomes" id="UP000199439">
    <property type="component" value="Unassembled WGS sequence"/>
</dbReference>
<dbReference type="GO" id="GO:0020037">
    <property type="term" value="F:heme binding"/>
    <property type="evidence" value="ECO:0007669"/>
    <property type="project" value="InterPro"/>
</dbReference>
<dbReference type="PROSITE" id="PS50093">
    <property type="entry name" value="PKD"/>
    <property type="match status" value="1"/>
</dbReference>
<dbReference type="InterPro" id="IPR011042">
    <property type="entry name" value="6-blade_b-propeller_TolB-like"/>
</dbReference>
<feature type="binding site" description="covalent" evidence="6">
    <location>
        <position position="927"/>
    </location>
    <ligand>
        <name>heme c</name>
        <dbReference type="ChEBI" id="CHEBI:61717"/>
    </ligand>
</feature>
<dbReference type="InterPro" id="IPR012938">
    <property type="entry name" value="Glc/Sorbosone_DH"/>
</dbReference>
<dbReference type="GO" id="GO:0005506">
    <property type="term" value="F:iron ion binding"/>
    <property type="evidence" value="ECO:0007669"/>
    <property type="project" value="InterPro"/>
</dbReference>
<dbReference type="InterPro" id="IPR009056">
    <property type="entry name" value="Cyt_c-like_dom"/>
</dbReference>
<keyword evidence="2 6" id="KW-0349">Heme</keyword>
<dbReference type="PROSITE" id="PS51007">
    <property type="entry name" value="CYTC"/>
    <property type="match status" value="1"/>
</dbReference>
<dbReference type="PANTHER" id="PTHR40469:SF2">
    <property type="entry name" value="GALACTOSE-BINDING DOMAIN-LIKE SUPERFAMILY PROTEIN"/>
    <property type="match status" value="1"/>
</dbReference>
<feature type="signal peptide" evidence="7">
    <location>
        <begin position="1"/>
        <end position="20"/>
    </location>
</feature>
<evidence type="ECO:0000256" key="6">
    <source>
        <dbReference type="PIRSR" id="PIRSR602324-1"/>
    </source>
</evidence>
<dbReference type="Pfam" id="PF18911">
    <property type="entry name" value="PKD_4"/>
    <property type="match status" value="1"/>
</dbReference>
<evidence type="ECO:0000256" key="4">
    <source>
        <dbReference type="ARBA" id="ARBA00022982"/>
    </source>
</evidence>
<dbReference type="OrthoDB" id="9816308at2"/>
<dbReference type="InterPro" id="IPR029062">
    <property type="entry name" value="Class_I_gatase-like"/>
</dbReference>
<keyword evidence="7" id="KW-0732">Signal</keyword>
<evidence type="ECO:0000259" key="9">
    <source>
        <dbReference type="PROSITE" id="PS51007"/>
    </source>
</evidence>
<dbReference type="SUPFAM" id="SSF50952">
    <property type="entry name" value="Soluble quinoprotein glucose dehydrogenase"/>
    <property type="match status" value="1"/>
</dbReference>
<evidence type="ECO:0000313" key="10">
    <source>
        <dbReference type="EMBL" id="SFD20543.1"/>
    </source>
</evidence>
<dbReference type="InterPro" id="IPR011041">
    <property type="entry name" value="Quinoprot_gluc/sorb_DH_b-prop"/>
</dbReference>
<keyword evidence="1" id="KW-0813">Transport</keyword>
<dbReference type="Gene3D" id="2.120.10.30">
    <property type="entry name" value="TolB, C-terminal domain"/>
    <property type="match status" value="1"/>
</dbReference>
<evidence type="ECO:0000256" key="1">
    <source>
        <dbReference type="ARBA" id="ARBA00022448"/>
    </source>
</evidence>
<protein>
    <submittedName>
        <fullName evidence="10">Glucose/arabinose dehydrogenase, beta-propeller fold</fullName>
    </submittedName>
</protein>